<feature type="chain" id="PRO_5007281427" evidence="1">
    <location>
        <begin position="18"/>
        <end position="386"/>
    </location>
</feature>
<dbReference type="RefSeq" id="WP_075539942.1">
    <property type="nucleotide sequence ID" value="NZ_CP053844.1"/>
</dbReference>
<evidence type="ECO:0000256" key="1">
    <source>
        <dbReference type="SAM" id="SignalP"/>
    </source>
</evidence>
<dbReference type="SUPFAM" id="SSF56935">
    <property type="entry name" value="Porins"/>
    <property type="match status" value="1"/>
</dbReference>
<evidence type="ECO:0000313" key="2">
    <source>
        <dbReference type="EMBL" id="CZE46345.1"/>
    </source>
</evidence>
<feature type="signal peptide" evidence="1">
    <location>
        <begin position="1"/>
        <end position="17"/>
    </location>
</feature>
<proteinExistence type="predicted"/>
<keyword evidence="1" id="KW-0732">Signal</keyword>
<protein>
    <submittedName>
        <fullName evidence="2">Major outer membrane protein</fullName>
    </submittedName>
</protein>
<reference evidence="2 3" key="1">
    <citation type="submission" date="2016-02" db="EMBL/GenBank/DDBJ databases">
        <authorList>
            <consortium name="Pathogen Informatics"/>
        </authorList>
    </citation>
    <scope>NUCLEOTIDE SEQUENCE [LARGE SCALE GENOMIC DNA]</scope>
    <source>
        <strain evidence="2 3">RC20</strain>
    </source>
</reference>
<dbReference type="NCBIfam" id="NF033923">
    <property type="entry name" value="opr_proin_2"/>
    <property type="match status" value="1"/>
</dbReference>
<accession>A0A128EBL2</accession>
<evidence type="ECO:0000313" key="3">
    <source>
        <dbReference type="Proteomes" id="UP000069632"/>
    </source>
</evidence>
<dbReference type="AlphaFoldDB" id="A0A128EBL2"/>
<dbReference type="Gene3D" id="2.40.160.10">
    <property type="entry name" value="Porin"/>
    <property type="match status" value="1"/>
</dbReference>
<dbReference type="NCBIfam" id="NF033922">
    <property type="entry name" value="opr_porin_1"/>
    <property type="match status" value="1"/>
</dbReference>
<sequence>MKRSLALITLLASCAFADSQSIEEAFKNGKASGDVTVFYENRHINGGEKSVYYNNTSWAVGSVGLNYETDFYKNFKAVVGFRAAAPFYEGDRNYKTLHGTGDSTERIYENDRYLLSNLYLEYNAYDTSVKIGRQQMVTDWIGKINDGVRITNNSISNLEINALWTRAKGRAYFKEMWGFEKLNDDKGLFSLGGKYKFENGLSAKIYGLYAQDLFSAVGAKLMYDGYINDELSFGGMLHYAQSKEKKSDDKGKAFEATAYTKYQDTKLTLAYVTSGKEIGWGHMGLGGDQIVPFEEGDVMYERDAHTYYAMVSTMVEKLSITALYGTTQYKTVSTGDKTFRQNEFSAWLSYPLTSSLNAFVIYDQVFKAQPGYPSLTQVGAGLSYSF</sequence>
<dbReference type="InterPro" id="IPR023614">
    <property type="entry name" value="Porin_dom_sf"/>
</dbReference>
<dbReference type="EMBL" id="FIZP01000001">
    <property type="protein sequence ID" value="CZE46345.1"/>
    <property type="molecule type" value="Genomic_DNA"/>
</dbReference>
<name>A0A128EBL2_9BACT</name>
<dbReference type="OrthoDB" id="5356750at2"/>
<gene>
    <name evidence="2" type="ORF">ERS672216_00318</name>
</gene>
<organism evidence="2 3">
    <name type="scientific">Campylobacter geochelonis</name>
    <dbReference type="NCBI Taxonomy" id="1780362"/>
    <lineage>
        <taxon>Bacteria</taxon>
        <taxon>Pseudomonadati</taxon>
        <taxon>Campylobacterota</taxon>
        <taxon>Epsilonproteobacteria</taxon>
        <taxon>Campylobacterales</taxon>
        <taxon>Campylobacteraceae</taxon>
        <taxon>Campylobacter</taxon>
    </lineage>
</organism>
<dbReference type="Proteomes" id="UP000069632">
    <property type="component" value="Unassembled WGS sequence"/>
</dbReference>
<keyword evidence="3" id="KW-1185">Reference proteome</keyword>